<evidence type="ECO:0000313" key="3">
    <source>
        <dbReference type="Proteomes" id="UP000593567"/>
    </source>
</evidence>
<evidence type="ECO:0000256" key="1">
    <source>
        <dbReference type="SAM" id="Phobius"/>
    </source>
</evidence>
<name>A0A7J7K3C5_BUGNE</name>
<protein>
    <submittedName>
        <fullName evidence="2">Uncharacterized protein</fullName>
    </submittedName>
</protein>
<feature type="transmembrane region" description="Helical" evidence="1">
    <location>
        <begin position="6"/>
        <end position="26"/>
    </location>
</feature>
<accession>A0A7J7K3C5</accession>
<sequence length="122" mass="14992">MLYFMFTLKLFLFWLMFVGILVHFCYENTKLTFISWHRLPLNHLFSKQDERLKRLRELHLKRVIIYVYPNTVICLLIAYVKISDKLCYNTAIHYIIYLLTSSRMFLYCLRMREQLQVIKTVK</sequence>
<comment type="caution">
    <text evidence="2">The sequence shown here is derived from an EMBL/GenBank/DDBJ whole genome shotgun (WGS) entry which is preliminary data.</text>
</comment>
<keyword evidence="3" id="KW-1185">Reference proteome</keyword>
<feature type="transmembrane region" description="Helical" evidence="1">
    <location>
        <begin position="92"/>
        <end position="109"/>
    </location>
</feature>
<organism evidence="2 3">
    <name type="scientific">Bugula neritina</name>
    <name type="common">Brown bryozoan</name>
    <name type="synonym">Sertularia neritina</name>
    <dbReference type="NCBI Taxonomy" id="10212"/>
    <lineage>
        <taxon>Eukaryota</taxon>
        <taxon>Metazoa</taxon>
        <taxon>Spiralia</taxon>
        <taxon>Lophotrochozoa</taxon>
        <taxon>Bryozoa</taxon>
        <taxon>Gymnolaemata</taxon>
        <taxon>Cheilostomatida</taxon>
        <taxon>Flustrina</taxon>
        <taxon>Buguloidea</taxon>
        <taxon>Bugulidae</taxon>
        <taxon>Bugula</taxon>
    </lineage>
</organism>
<feature type="transmembrane region" description="Helical" evidence="1">
    <location>
        <begin position="63"/>
        <end position="80"/>
    </location>
</feature>
<keyword evidence="1" id="KW-1133">Transmembrane helix</keyword>
<dbReference type="EMBL" id="VXIV02001454">
    <property type="protein sequence ID" value="KAF6033122.1"/>
    <property type="molecule type" value="Genomic_DNA"/>
</dbReference>
<keyword evidence="1" id="KW-0472">Membrane</keyword>
<dbReference type="AlphaFoldDB" id="A0A7J7K3C5"/>
<evidence type="ECO:0000313" key="2">
    <source>
        <dbReference type="EMBL" id="KAF6033122.1"/>
    </source>
</evidence>
<reference evidence="2" key="1">
    <citation type="submission" date="2020-06" db="EMBL/GenBank/DDBJ databases">
        <title>Draft genome of Bugula neritina, a colonial animal packing powerful symbionts and potential medicines.</title>
        <authorList>
            <person name="Rayko M."/>
        </authorList>
    </citation>
    <scope>NUCLEOTIDE SEQUENCE [LARGE SCALE GENOMIC DNA]</scope>
    <source>
        <strain evidence="2">Kwan_BN1</strain>
    </source>
</reference>
<dbReference type="Proteomes" id="UP000593567">
    <property type="component" value="Unassembled WGS sequence"/>
</dbReference>
<keyword evidence="1" id="KW-0812">Transmembrane</keyword>
<proteinExistence type="predicted"/>
<gene>
    <name evidence="2" type="ORF">EB796_008552</name>
</gene>